<evidence type="ECO:0000256" key="1">
    <source>
        <dbReference type="ARBA" id="ARBA00004496"/>
    </source>
</evidence>
<dbReference type="HOGENOM" id="CLU_029101_0_0_4"/>
<evidence type="ECO:0000256" key="2">
    <source>
        <dbReference type="ARBA" id="ARBA00007544"/>
    </source>
</evidence>
<dbReference type="InterPro" id="IPR040072">
    <property type="entry name" value="Methyltransferase_A"/>
</dbReference>
<proteinExistence type="inferred from homology"/>
<dbReference type="HAMAP" id="MF_01849">
    <property type="entry name" value="RNA_methyltr_RlmN"/>
    <property type="match status" value="1"/>
</dbReference>
<evidence type="ECO:0000256" key="5">
    <source>
        <dbReference type="ARBA" id="ARBA00022552"/>
    </source>
</evidence>
<feature type="active site" description="Proton acceptor" evidence="14">
    <location>
        <position position="96"/>
    </location>
</feature>
<dbReference type="GO" id="GO:0000049">
    <property type="term" value="F:tRNA binding"/>
    <property type="evidence" value="ECO:0007669"/>
    <property type="project" value="UniProtKB-UniRule"/>
</dbReference>
<feature type="active site" description="S-methylcysteine intermediate" evidence="14">
    <location>
        <position position="356"/>
    </location>
</feature>
<evidence type="ECO:0000313" key="17">
    <source>
        <dbReference type="Proteomes" id="UP000011658"/>
    </source>
</evidence>
<accession>M1LU65</accession>
<feature type="binding site" evidence="14">
    <location>
        <position position="313"/>
    </location>
    <ligand>
        <name>S-adenosyl-L-methionine</name>
        <dbReference type="ChEBI" id="CHEBI:59789"/>
    </ligand>
</feature>
<comment type="subcellular location">
    <subcellularLocation>
        <location evidence="1 14">Cytoplasm</location>
    </subcellularLocation>
</comment>
<protein>
    <recommendedName>
        <fullName evidence="14">Dual-specificity RNA methyltransferase RlmN</fullName>
        <ecNumber evidence="14">2.1.1.192</ecNumber>
    </recommendedName>
    <alternativeName>
        <fullName evidence="14">23S rRNA (adenine(2503)-C(2))-methyltransferase</fullName>
    </alternativeName>
    <alternativeName>
        <fullName evidence="14">23S rRNA m2A2503 methyltransferase</fullName>
    </alternativeName>
    <alternativeName>
        <fullName evidence="14">Ribosomal RNA large subunit methyltransferase N</fullName>
    </alternativeName>
    <alternativeName>
        <fullName evidence="14">tRNA (adenine(37)-C(2))-methyltransferase</fullName>
    </alternativeName>
    <alternativeName>
        <fullName evidence="14">tRNA m2A37 methyltransferase</fullName>
    </alternativeName>
</protein>
<dbReference type="EC" id="2.1.1.192" evidence="14"/>
<organism evidence="16 17">
    <name type="scientific">Candidatus Kinetoplastidibacterium galati TCC219</name>
    <dbReference type="NCBI Taxonomy" id="1208921"/>
    <lineage>
        <taxon>Bacteria</taxon>
        <taxon>Pseudomonadati</taxon>
        <taxon>Pseudomonadota</taxon>
        <taxon>Betaproteobacteria</taxon>
        <taxon>Candidatus Kinetoplastidibacterium</taxon>
    </lineage>
</organism>
<dbReference type="GO" id="GO:0046872">
    <property type="term" value="F:metal ion binding"/>
    <property type="evidence" value="ECO:0007669"/>
    <property type="project" value="UniProtKB-KW"/>
</dbReference>
<dbReference type="GO" id="GO:0070475">
    <property type="term" value="P:rRNA base methylation"/>
    <property type="evidence" value="ECO:0007669"/>
    <property type="project" value="UniProtKB-UniRule"/>
</dbReference>
<keyword evidence="8 14" id="KW-0949">S-adenosyl-L-methionine</keyword>
<comment type="similarity">
    <text evidence="2 14">Belongs to the radical SAM superfamily. RlmN family.</text>
</comment>
<dbReference type="InterPro" id="IPR013785">
    <property type="entry name" value="Aldolase_TIM"/>
</dbReference>
<dbReference type="GO" id="GO:0005737">
    <property type="term" value="C:cytoplasm"/>
    <property type="evidence" value="ECO:0007669"/>
    <property type="project" value="UniProtKB-SubCell"/>
</dbReference>
<dbReference type="SFLD" id="SFLDF00275">
    <property type="entry name" value="adenosine_C2_methyltransferase"/>
    <property type="match status" value="1"/>
</dbReference>
<feature type="binding site" evidence="14">
    <location>
        <begin position="182"/>
        <end position="183"/>
    </location>
    <ligand>
        <name>S-adenosyl-L-methionine</name>
        <dbReference type="ChEBI" id="CHEBI:59789"/>
    </ligand>
</feature>
<dbReference type="STRING" id="1208921.ST1E_0733"/>
<dbReference type="NCBIfam" id="TIGR00048">
    <property type="entry name" value="rRNA_mod_RlmN"/>
    <property type="match status" value="1"/>
</dbReference>
<dbReference type="Pfam" id="PF04055">
    <property type="entry name" value="Radical_SAM"/>
    <property type="match status" value="1"/>
</dbReference>
<keyword evidence="5 14" id="KW-0698">rRNA processing</keyword>
<dbReference type="GO" id="GO:0030488">
    <property type="term" value="P:tRNA methylation"/>
    <property type="evidence" value="ECO:0007669"/>
    <property type="project" value="UniProtKB-UniRule"/>
</dbReference>
<feature type="binding site" evidence="14">
    <location>
        <position position="120"/>
    </location>
    <ligand>
        <name>[4Fe-4S] cluster</name>
        <dbReference type="ChEBI" id="CHEBI:49883"/>
        <note>4Fe-4S-S-AdoMet</note>
    </ligand>
</feature>
<comment type="function">
    <text evidence="14">Specifically methylates position 2 of adenine 2503 in 23S rRNA and position 2 of adenine 37 in tRNAs. m2A2503 modification seems to play a crucial role in the proofreading step occurring at the peptidyl transferase center and thus would serve to optimize ribosomal fidelity.</text>
</comment>
<evidence type="ECO:0000256" key="9">
    <source>
        <dbReference type="ARBA" id="ARBA00022694"/>
    </source>
</evidence>
<evidence type="ECO:0000256" key="6">
    <source>
        <dbReference type="ARBA" id="ARBA00022603"/>
    </source>
</evidence>
<evidence type="ECO:0000256" key="3">
    <source>
        <dbReference type="ARBA" id="ARBA00022485"/>
    </source>
</evidence>
<keyword evidence="3 14" id="KW-0004">4Fe-4S</keyword>
<keyword evidence="9 14" id="KW-0819">tRNA processing</keyword>
<name>M1LU65_9PROT</name>
<dbReference type="PANTHER" id="PTHR30544:SF5">
    <property type="entry name" value="RADICAL SAM CORE DOMAIN-CONTAINING PROTEIN"/>
    <property type="match status" value="1"/>
</dbReference>
<feature type="binding site" evidence="14">
    <location>
        <position position="116"/>
    </location>
    <ligand>
        <name>[4Fe-4S] cluster</name>
        <dbReference type="ChEBI" id="CHEBI:49883"/>
        <note>4Fe-4S-S-AdoMet</note>
    </ligand>
</feature>
<reference evidence="16 17" key="1">
    <citation type="journal article" date="2013" name="Genome Biol. Evol.">
        <title>Genome evolution and phylogenomic analysis of candidatus kinetoplastibacterium, the betaproteobacterial endosymbionts of strigomonas and angomonas.</title>
        <authorList>
            <person name="Alves J.M."/>
            <person name="Serrano M.G."/>
            <person name="Maia da Silva F."/>
            <person name="Voegtly L.J."/>
            <person name="Matveyev A.V."/>
            <person name="Teixeira M.M."/>
            <person name="Camargo E.P."/>
            <person name="Buck G.A."/>
        </authorList>
    </citation>
    <scope>NUCLEOTIDE SEQUENCE [LARGE SCALE GENOMIC DNA]</scope>
    <source>
        <strain evidence="16 17">TCC219</strain>
    </source>
</reference>
<sequence length="378" mass="42220">MKNNSLVNLMGLDYKSLSLFLEENSIKSGFRTGQLQQWIHKFSADSFDVMTNISNQLKNKLKEISKIEAMPIKSESFSKDGTIKWLFDAGNSNAIETVFIPEKNRRTLCISSQAGCAVNCAFCATGRQGFNRNLSASEIVGQLWSAQKSINNNSIKNEDLENKSIIKSSNDQITNIVFMGMGEPLLNYTQVLKSIKLLLDTNAYGFSRRKVTVSTSGVVPMIDKLARDCPVALAVSLHAANDVLRNKLVPINKKYPLSDLIESCKRYIMKAPRDFITFEYCMLSEINDTDNHLRELINLVSQIKCKINLIPFNSFANSEFKAPKIEKINSFANKLLNSGIITTVRKTRGDDIYAACGQLAGNVKNITKIAKHIPLKTI</sequence>
<dbReference type="SFLD" id="SFLDS00029">
    <property type="entry name" value="Radical_SAM"/>
    <property type="match status" value="1"/>
</dbReference>
<feature type="binding site" evidence="14">
    <location>
        <position position="214"/>
    </location>
    <ligand>
        <name>S-adenosyl-L-methionine</name>
        <dbReference type="ChEBI" id="CHEBI:59789"/>
    </ligand>
</feature>
<evidence type="ECO:0000256" key="8">
    <source>
        <dbReference type="ARBA" id="ARBA00022691"/>
    </source>
</evidence>
<dbReference type="AlphaFoldDB" id="M1LU65"/>
<dbReference type="Pfam" id="PF21016">
    <property type="entry name" value="RlmN_N"/>
    <property type="match status" value="1"/>
</dbReference>
<evidence type="ECO:0000256" key="4">
    <source>
        <dbReference type="ARBA" id="ARBA00022490"/>
    </source>
</evidence>
<feature type="binding site" evidence="14">
    <location>
        <position position="123"/>
    </location>
    <ligand>
        <name>[4Fe-4S] cluster</name>
        <dbReference type="ChEBI" id="CHEBI:49883"/>
        <note>4Fe-4S-S-AdoMet</note>
    </ligand>
</feature>
<dbReference type="KEGG" id="kga:ST1E_0733"/>
<evidence type="ECO:0000256" key="11">
    <source>
        <dbReference type="ARBA" id="ARBA00023004"/>
    </source>
</evidence>
<keyword evidence="17" id="KW-1185">Reference proteome</keyword>
<keyword evidence="7 14" id="KW-0808">Transferase</keyword>
<dbReference type="SFLD" id="SFLDG01062">
    <property type="entry name" value="methyltransferase_(Class_A)"/>
    <property type="match status" value="1"/>
</dbReference>
<comment type="catalytic activity">
    <reaction evidence="14">
        <text>adenosine(2503) in 23S rRNA + 2 reduced [2Fe-2S]-[ferredoxin] + 2 S-adenosyl-L-methionine = 2-methyladenosine(2503) in 23S rRNA + 5'-deoxyadenosine + L-methionine + 2 oxidized [2Fe-2S]-[ferredoxin] + S-adenosyl-L-homocysteine</text>
        <dbReference type="Rhea" id="RHEA:42916"/>
        <dbReference type="Rhea" id="RHEA-COMP:10000"/>
        <dbReference type="Rhea" id="RHEA-COMP:10001"/>
        <dbReference type="Rhea" id="RHEA-COMP:10152"/>
        <dbReference type="Rhea" id="RHEA-COMP:10282"/>
        <dbReference type="ChEBI" id="CHEBI:17319"/>
        <dbReference type="ChEBI" id="CHEBI:33737"/>
        <dbReference type="ChEBI" id="CHEBI:33738"/>
        <dbReference type="ChEBI" id="CHEBI:57844"/>
        <dbReference type="ChEBI" id="CHEBI:57856"/>
        <dbReference type="ChEBI" id="CHEBI:59789"/>
        <dbReference type="ChEBI" id="CHEBI:74411"/>
        <dbReference type="ChEBI" id="CHEBI:74497"/>
        <dbReference type="EC" id="2.1.1.192"/>
    </reaction>
</comment>
<dbReference type="eggNOG" id="COG0820">
    <property type="taxonomic scope" value="Bacteria"/>
</dbReference>
<evidence type="ECO:0000256" key="10">
    <source>
        <dbReference type="ARBA" id="ARBA00022723"/>
    </source>
</evidence>
<dbReference type="SUPFAM" id="SSF102114">
    <property type="entry name" value="Radical SAM enzymes"/>
    <property type="match status" value="1"/>
</dbReference>
<dbReference type="RefSeq" id="WP_015389581.1">
    <property type="nucleotide sequence ID" value="NC_020284.1"/>
</dbReference>
<comment type="caution">
    <text evidence="14">Lacks conserved residue(s) required for the propagation of feature annotation.</text>
</comment>
<dbReference type="PROSITE" id="PS51918">
    <property type="entry name" value="RADICAL_SAM"/>
    <property type="match status" value="1"/>
</dbReference>
<dbReference type="Gene3D" id="1.10.150.530">
    <property type="match status" value="1"/>
</dbReference>
<dbReference type="InterPro" id="IPR007197">
    <property type="entry name" value="rSAM"/>
</dbReference>
<dbReference type="PIRSF" id="PIRSF006004">
    <property type="entry name" value="CHP00048"/>
    <property type="match status" value="1"/>
</dbReference>
<dbReference type="InterPro" id="IPR027492">
    <property type="entry name" value="RNA_MTrfase_RlmN"/>
</dbReference>
<keyword evidence="13 14" id="KW-1015">Disulfide bond</keyword>
<dbReference type="GO" id="GO:0051539">
    <property type="term" value="F:4 iron, 4 sulfur cluster binding"/>
    <property type="evidence" value="ECO:0007669"/>
    <property type="project" value="UniProtKB-UniRule"/>
</dbReference>
<dbReference type="PANTHER" id="PTHR30544">
    <property type="entry name" value="23S RRNA METHYLTRANSFERASE"/>
    <property type="match status" value="1"/>
</dbReference>
<dbReference type="PATRIC" id="fig|1208921.3.peg.381"/>
<keyword evidence="6 14" id="KW-0489">Methyltransferase</keyword>
<comment type="catalytic activity">
    <reaction evidence="14">
        <text>adenosine(37) in tRNA + 2 reduced [2Fe-2S]-[ferredoxin] + 2 S-adenosyl-L-methionine = 2-methyladenosine(37) in tRNA + 5'-deoxyadenosine + L-methionine + 2 oxidized [2Fe-2S]-[ferredoxin] + S-adenosyl-L-homocysteine</text>
        <dbReference type="Rhea" id="RHEA:43332"/>
        <dbReference type="Rhea" id="RHEA-COMP:10000"/>
        <dbReference type="Rhea" id="RHEA-COMP:10001"/>
        <dbReference type="Rhea" id="RHEA-COMP:10162"/>
        <dbReference type="Rhea" id="RHEA-COMP:10485"/>
        <dbReference type="ChEBI" id="CHEBI:17319"/>
        <dbReference type="ChEBI" id="CHEBI:33737"/>
        <dbReference type="ChEBI" id="CHEBI:33738"/>
        <dbReference type="ChEBI" id="CHEBI:57844"/>
        <dbReference type="ChEBI" id="CHEBI:57856"/>
        <dbReference type="ChEBI" id="CHEBI:59789"/>
        <dbReference type="ChEBI" id="CHEBI:74411"/>
        <dbReference type="ChEBI" id="CHEBI:74497"/>
        <dbReference type="EC" id="2.1.1.192"/>
    </reaction>
</comment>
<dbReference type="Gene3D" id="3.20.20.70">
    <property type="entry name" value="Aldolase class I"/>
    <property type="match status" value="1"/>
</dbReference>
<keyword evidence="4 14" id="KW-0963">Cytoplasm</keyword>
<evidence type="ECO:0000256" key="14">
    <source>
        <dbReference type="HAMAP-Rule" id="MF_01849"/>
    </source>
</evidence>
<dbReference type="InterPro" id="IPR058240">
    <property type="entry name" value="rSAM_sf"/>
</dbReference>
<dbReference type="OrthoDB" id="9793973at2"/>
<dbReference type="EMBL" id="CP003806">
    <property type="protein sequence ID" value="AGF49097.1"/>
    <property type="molecule type" value="Genomic_DNA"/>
</dbReference>
<keyword evidence="12 14" id="KW-0411">Iron-sulfur</keyword>
<keyword evidence="10 14" id="KW-0479">Metal-binding</keyword>
<evidence type="ECO:0000259" key="15">
    <source>
        <dbReference type="PROSITE" id="PS51918"/>
    </source>
</evidence>
<dbReference type="Proteomes" id="UP000011658">
    <property type="component" value="Chromosome"/>
</dbReference>
<evidence type="ECO:0000256" key="12">
    <source>
        <dbReference type="ARBA" id="ARBA00023014"/>
    </source>
</evidence>
<dbReference type="GO" id="GO:0019843">
    <property type="term" value="F:rRNA binding"/>
    <property type="evidence" value="ECO:0007669"/>
    <property type="project" value="UniProtKB-UniRule"/>
</dbReference>
<dbReference type="GO" id="GO:0070040">
    <property type="term" value="F:rRNA (adenine(2503)-C2-)-methyltransferase activity"/>
    <property type="evidence" value="ECO:0007669"/>
    <property type="project" value="UniProtKB-UniRule"/>
</dbReference>
<dbReference type="CDD" id="cd01335">
    <property type="entry name" value="Radical_SAM"/>
    <property type="match status" value="1"/>
</dbReference>
<feature type="domain" description="Radical SAM core" evidence="15">
    <location>
        <begin position="102"/>
        <end position="351"/>
    </location>
</feature>
<feature type="binding site" evidence="14">
    <location>
        <begin position="236"/>
        <end position="238"/>
    </location>
    <ligand>
        <name>S-adenosyl-L-methionine</name>
        <dbReference type="ChEBI" id="CHEBI:59789"/>
    </ligand>
</feature>
<dbReference type="GO" id="GO:0002935">
    <property type="term" value="F:tRNA (adenine(37)-C2)-methyltransferase activity"/>
    <property type="evidence" value="ECO:0007669"/>
    <property type="project" value="UniProtKB-UniRule"/>
</dbReference>
<keyword evidence="11 14" id="KW-0408">Iron</keyword>
<dbReference type="InterPro" id="IPR048641">
    <property type="entry name" value="RlmN_N"/>
</dbReference>
<evidence type="ECO:0000256" key="7">
    <source>
        <dbReference type="ARBA" id="ARBA00022679"/>
    </source>
</evidence>
<evidence type="ECO:0000313" key="16">
    <source>
        <dbReference type="EMBL" id="AGF49097.1"/>
    </source>
</evidence>
<gene>
    <name evidence="14" type="primary">rlmN</name>
    <name evidence="16" type="ORF">ST1E_0733</name>
</gene>
<dbReference type="FunFam" id="3.20.20.70:FF:000014">
    <property type="entry name" value="Probable dual-specificity RNA methyltransferase RlmN"/>
    <property type="match status" value="1"/>
</dbReference>
<comment type="cofactor">
    <cofactor evidence="14">
        <name>[4Fe-4S] cluster</name>
        <dbReference type="ChEBI" id="CHEBI:49883"/>
    </cofactor>
    <text evidence="14">Binds 1 [4Fe-4S] cluster. The cluster is coordinated with 3 cysteines and an exchangeable S-adenosyl-L-methionine.</text>
</comment>
<dbReference type="InterPro" id="IPR004383">
    <property type="entry name" value="rRNA_lsu_MTrfase_RlmN/Cfr"/>
</dbReference>
<comment type="miscellaneous">
    <text evidence="14">Reaction proceeds by a ping-pong mechanism involving intermediate methylation of a conserved cysteine residue.</text>
</comment>
<evidence type="ECO:0000256" key="13">
    <source>
        <dbReference type="ARBA" id="ARBA00023157"/>
    </source>
</evidence>